<evidence type="ECO:0000256" key="4">
    <source>
        <dbReference type="ARBA" id="ARBA00022475"/>
    </source>
</evidence>
<evidence type="ECO:0000313" key="11">
    <source>
        <dbReference type="Proteomes" id="UP000001019"/>
    </source>
</evidence>
<feature type="transmembrane region" description="Helical" evidence="8">
    <location>
        <begin position="53"/>
        <end position="69"/>
    </location>
</feature>
<keyword evidence="6 8" id="KW-1133">Transmembrane helix</keyword>
<evidence type="ECO:0000313" key="10">
    <source>
        <dbReference type="EMBL" id="AAS62402.1"/>
    </source>
</evidence>
<feature type="transmembrane region" description="Helical" evidence="8">
    <location>
        <begin position="294"/>
        <end position="312"/>
    </location>
</feature>
<dbReference type="Proteomes" id="UP000002490">
    <property type="component" value="Chromosome"/>
</dbReference>
<accession>Q8D0N0</accession>
<dbReference type="Proteomes" id="UP000001019">
    <property type="component" value="Chromosome"/>
</dbReference>
<name>Q8D0N0_YERPE</name>
<evidence type="ECO:0000313" key="12">
    <source>
        <dbReference type="Proteomes" id="UP000002490"/>
    </source>
</evidence>
<evidence type="ECO:0000256" key="6">
    <source>
        <dbReference type="ARBA" id="ARBA00022989"/>
    </source>
</evidence>
<evidence type="ECO:0000256" key="1">
    <source>
        <dbReference type="ARBA" id="ARBA00004651"/>
    </source>
</evidence>
<keyword evidence="3" id="KW-0813">Transport</keyword>
<dbReference type="PANTHER" id="PTHR21716:SF67">
    <property type="entry name" value="TRANSPORT PROTEIN YDIK-RELATED"/>
    <property type="match status" value="1"/>
</dbReference>
<dbReference type="PANTHER" id="PTHR21716">
    <property type="entry name" value="TRANSMEMBRANE PROTEIN"/>
    <property type="match status" value="1"/>
</dbReference>
<reference evidence="10" key="4">
    <citation type="submission" date="2016-05" db="EMBL/GenBank/DDBJ databases">
        <title>Reannotation of Yersinia pestis strain 91001 based on omics data.</title>
        <authorList>
            <person name="Yiqing M."/>
        </authorList>
    </citation>
    <scope>NUCLEOTIDE SEQUENCE</scope>
    <source>
        <strain evidence="10">91001</strain>
    </source>
</reference>
<keyword evidence="4" id="KW-1003">Cell membrane</keyword>
<dbReference type="EMBL" id="AE009952">
    <property type="protein sequence ID" value="AAM85497.1"/>
    <property type="molecule type" value="Genomic_DNA"/>
</dbReference>
<feature type="transmembrane region" description="Helical" evidence="8">
    <location>
        <begin position="324"/>
        <end position="353"/>
    </location>
</feature>
<comment type="similarity">
    <text evidence="2">Belongs to the autoinducer-2 exporter (AI-2E) (TC 2.A.86) family.</text>
</comment>
<sequence>MQWPLCHDYRNESSLMNDPQQRLLDLPKLMFGVIFIMGMIIASFWVIQPFVMGFAWAGMVVIATWPLLIRLEKLLWGRRSLAVVVMTILLILLFVIPIALLVSSLVENSAPLIQWASSPSNLRMPNVDWMKSIPLIGDKLYSSWNTLISGGANALMAKVQPYIGATATWFVAQAAHVGYFLIHLALMVLFSVLLYIHGEQVALGIRHFAMRAADKRGDAVVVMAAKAIRAVALGVVVTALVQAILGGIGLAIAGIQYATLLTVLMFICCVAQLGPLLVLVPAVIWVYWTGDTTWGTILLVWSCIVGTLDNFLRPYLIRMEADMPMILILSGVIGGLLSFGMIGLFIGPVVLAISYRLISAWVHETPEPEESVTDAAKHLEEL</sequence>
<protein>
    <submittedName>
        <fullName evidence="10">Membrane protein</fullName>
    </submittedName>
</protein>
<dbReference type="EnsemblBacteria" id="AAS62402">
    <property type="protein sequence ID" value="AAS62402"/>
    <property type="gene ID" value="YP_2195"/>
</dbReference>
<feature type="transmembrane region" description="Helical" evidence="8">
    <location>
        <begin position="177"/>
        <end position="196"/>
    </location>
</feature>
<dbReference type="NCBIfam" id="NF008216">
    <property type="entry name" value="PRK10983.1"/>
    <property type="match status" value="1"/>
</dbReference>
<feature type="transmembrane region" description="Helical" evidence="8">
    <location>
        <begin position="270"/>
        <end position="288"/>
    </location>
</feature>
<accession>Q74TG3</accession>
<evidence type="ECO:0000256" key="2">
    <source>
        <dbReference type="ARBA" id="ARBA00009773"/>
    </source>
</evidence>
<dbReference type="KEGG" id="ypk:y1931"/>
<dbReference type="KEGG" id="ypm:YP_2195"/>
<evidence type="ECO:0000256" key="3">
    <source>
        <dbReference type="ARBA" id="ARBA00022448"/>
    </source>
</evidence>
<feature type="transmembrane region" description="Helical" evidence="8">
    <location>
        <begin position="29"/>
        <end position="47"/>
    </location>
</feature>
<evidence type="ECO:0000256" key="7">
    <source>
        <dbReference type="ARBA" id="ARBA00023136"/>
    </source>
</evidence>
<dbReference type="InterPro" id="IPR002549">
    <property type="entry name" value="AI-2E-like"/>
</dbReference>
<comment type="subcellular location">
    <subcellularLocation>
        <location evidence="1">Cell membrane</location>
        <topology evidence="1">Multi-pass membrane protein</topology>
    </subcellularLocation>
</comment>
<proteinExistence type="inferred from homology"/>
<organism evidence="9 12">
    <name type="scientific">Yersinia pestis</name>
    <dbReference type="NCBI Taxonomy" id="632"/>
    <lineage>
        <taxon>Bacteria</taxon>
        <taxon>Pseudomonadati</taxon>
        <taxon>Pseudomonadota</taxon>
        <taxon>Gammaproteobacteria</taxon>
        <taxon>Enterobacterales</taxon>
        <taxon>Yersiniaceae</taxon>
        <taxon>Yersinia</taxon>
    </lineage>
</organism>
<reference evidence="9 12" key="1">
    <citation type="journal article" date="2002" name="J. Bacteriol.">
        <title>Genome sequence of Yersinia pestis KIM.</title>
        <authorList>
            <person name="Deng W."/>
            <person name="Burland V."/>
            <person name="Plunkett G.III."/>
            <person name="Boutin A."/>
            <person name="Mayhew G.F."/>
            <person name="Liss P."/>
            <person name="Perna N.T."/>
            <person name="Rose D.J."/>
            <person name="Mau B."/>
            <person name="Zhou S."/>
            <person name="Schwartz D.C."/>
            <person name="Fetherston J.D."/>
            <person name="Lindler L.E."/>
            <person name="Brubaker R.R."/>
            <person name="Plana G.V."/>
            <person name="Straley S.C."/>
            <person name="McDonough K.A."/>
            <person name="Nilles M.L."/>
            <person name="Matson J.S."/>
            <person name="Blattner F.R."/>
            <person name="Perry R.D."/>
        </authorList>
    </citation>
    <scope>NUCLEOTIDE SEQUENCE [LARGE SCALE GENOMIC DNA]</scope>
    <source>
        <strain evidence="9">KIM</strain>
        <strain evidence="12">KIM10+ / Biovar Mediaevalis</strain>
    </source>
</reference>
<keyword evidence="7 8" id="KW-0472">Membrane</keyword>
<evidence type="ECO:0000313" key="9">
    <source>
        <dbReference type="EMBL" id="AAM85497.1"/>
    </source>
</evidence>
<dbReference type="Pfam" id="PF01594">
    <property type="entry name" value="AI-2E_transport"/>
    <property type="match status" value="1"/>
</dbReference>
<evidence type="ECO:0000256" key="8">
    <source>
        <dbReference type="SAM" id="Phobius"/>
    </source>
</evidence>
<keyword evidence="5 8" id="KW-0812">Transmembrane</keyword>
<evidence type="ECO:0000256" key="5">
    <source>
        <dbReference type="ARBA" id="ARBA00022692"/>
    </source>
</evidence>
<feature type="transmembrane region" description="Helical" evidence="8">
    <location>
        <begin position="81"/>
        <end position="102"/>
    </location>
</feature>
<reference evidence="11" key="3">
    <citation type="journal article" date="2004" name="DNA Res.">
        <title>Complete genome sequence of Yersinia pestis strain 91001, an isolate avirulent to humans.</title>
        <authorList>
            <person name="Song Y."/>
            <person name="Tong Z."/>
            <person name="Wang J."/>
            <person name="Wang L."/>
            <person name="Guo Z."/>
            <person name="Han Y."/>
            <person name="Zhang J."/>
            <person name="Pei D."/>
            <person name="Zhou D."/>
            <person name="Qin H."/>
            <person name="Pang X."/>
            <person name="Han Y."/>
            <person name="Zhai J."/>
            <person name="Li M."/>
            <person name="Cui B."/>
            <person name="Qi Z."/>
            <person name="Jin L."/>
            <person name="Dai R."/>
            <person name="Chen F."/>
            <person name="Li S."/>
            <person name="Ye C."/>
            <person name="Du Z."/>
            <person name="Lin W."/>
            <person name="Wang J."/>
            <person name="Yu J."/>
            <person name="Yang H."/>
            <person name="Wang J."/>
            <person name="Huang P."/>
            <person name="Yang R."/>
        </authorList>
    </citation>
    <scope>NUCLEOTIDE SEQUENCE [LARGE SCALE GENOMIC DNA]</scope>
    <source>
        <strain evidence="11">91001 / Biovar Mediaevalis</strain>
    </source>
</reference>
<dbReference type="AlphaFoldDB" id="Q8D0N0"/>
<reference evidence="10" key="2">
    <citation type="submission" date="2003-04" db="EMBL/GenBank/DDBJ databases">
        <authorList>
            <person name="Song Y."/>
            <person name="Tong Z."/>
            <person name="Wang L."/>
            <person name="Han Y."/>
            <person name="Zhang J."/>
            <person name="Pei D."/>
            <person name="Wang J."/>
            <person name="Zhou D."/>
            <person name="Han Y."/>
            <person name="Pang X."/>
            <person name="Zhai J."/>
            <person name="Chen F."/>
            <person name="Qin H."/>
            <person name="Wang J."/>
            <person name="Li S."/>
            <person name="Guo Z."/>
            <person name="Ye C."/>
            <person name="Du Z."/>
            <person name="Lin W."/>
            <person name="Wang J."/>
            <person name="Yu J."/>
            <person name="Yang H."/>
            <person name="Wang J."/>
            <person name="Huang P."/>
            <person name="Yang R."/>
        </authorList>
    </citation>
    <scope>NUCLEOTIDE SEQUENCE</scope>
    <source>
        <strain evidence="10">91001</strain>
    </source>
</reference>
<dbReference type="HOGENOM" id="CLU_041771_1_1_6"/>
<gene>
    <name evidence="10" type="primary">perM1</name>
    <name evidence="9" type="ordered locus">y1931</name>
    <name evidence="10" type="ordered locus">YP_2195</name>
</gene>
<dbReference type="EMBL" id="AE017042">
    <property type="protein sequence ID" value="AAS62402.1"/>
    <property type="molecule type" value="Genomic_DNA"/>
</dbReference>
<dbReference type="GO" id="GO:0005886">
    <property type="term" value="C:plasma membrane"/>
    <property type="evidence" value="ECO:0007669"/>
    <property type="project" value="UniProtKB-SubCell"/>
</dbReference>